<dbReference type="InterPro" id="IPR045633">
    <property type="entry name" value="DUF6414"/>
</dbReference>
<dbReference type="Proteomes" id="UP000194911">
    <property type="component" value="Unassembled WGS sequence"/>
</dbReference>
<accession>A0A243CWJ9</accession>
<dbReference type="RefSeq" id="WP_001174430.1">
    <property type="nucleotide sequence ID" value="NZ_NFDQ01000056.1"/>
</dbReference>
<proteinExistence type="predicted"/>
<organism evidence="1 2">
    <name type="scientific">Bacillus thuringiensis serovar vazensis</name>
    <dbReference type="NCBI Taxonomy" id="180867"/>
    <lineage>
        <taxon>Bacteria</taxon>
        <taxon>Bacillati</taxon>
        <taxon>Bacillota</taxon>
        <taxon>Bacilli</taxon>
        <taxon>Bacillales</taxon>
        <taxon>Bacillaceae</taxon>
        <taxon>Bacillus</taxon>
        <taxon>Bacillus cereus group</taxon>
    </lineage>
</organism>
<gene>
    <name evidence="1" type="ORF">BK749_14075</name>
</gene>
<comment type="caution">
    <text evidence="1">The sequence shown here is derived from an EMBL/GenBank/DDBJ whole genome shotgun (WGS) entry which is preliminary data.</text>
</comment>
<protein>
    <submittedName>
        <fullName evidence="1">Uncharacterized protein</fullName>
    </submittedName>
</protein>
<name>A0A243CWJ9_BACTU</name>
<evidence type="ECO:0000313" key="1">
    <source>
        <dbReference type="EMBL" id="OTY75366.1"/>
    </source>
</evidence>
<sequence length="259" mass="29152">MQKVIYFDEGSATDMLQIEYGGELISVDEDKGTVQFGGKAEAGVEVGAGTNFFTAIKAAFTTKVNVNSSFAKDSLVTKTISNTILADFYNLSSKLEKEKKIYIFRDFQIKPIKNSFSFIKMYTPYIKIFKEDSALVDGMKDFDVQNFDEILKNARGYYELLAYKNNDRIILRFNINALKNAYNLMDLPKMKLTYYAVEVGESEEADFIIENELNVETVSERPSVSELMGDSDSLNQEANSALKMYDVILAGVEVKTDGN</sequence>
<dbReference type="EMBL" id="NFDQ01000056">
    <property type="protein sequence ID" value="OTY75366.1"/>
    <property type="molecule type" value="Genomic_DNA"/>
</dbReference>
<reference evidence="1 2" key="1">
    <citation type="submission" date="2016-10" db="EMBL/GenBank/DDBJ databases">
        <title>Comparative genomics of Bacillus thuringiensis reveals a path to pathogens against multiple invertebrate hosts.</title>
        <authorList>
            <person name="Zheng J."/>
            <person name="Gao Q."/>
            <person name="Liu H."/>
            <person name="Peng D."/>
            <person name="Ruan L."/>
            <person name="Sun M."/>
        </authorList>
    </citation>
    <scope>NUCLEOTIDE SEQUENCE [LARGE SCALE GENOMIC DNA]</scope>
    <source>
        <strain evidence="1">BGSC 4CE1</strain>
    </source>
</reference>
<evidence type="ECO:0000313" key="2">
    <source>
        <dbReference type="Proteomes" id="UP000194911"/>
    </source>
</evidence>
<dbReference type="AlphaFoldDB" id="A0A243CWJ9"/>
<dbReference type="Pfam" id="PF19952">
    <property type="entry name" value="DUF6414"/>
    <property type="match status" value="1"/>
</dbReference>